<dbReference type="GO" id="GO:0016491">
    <property type="term" value="F:oxidoreductase activity"/>
    <property type="evidence" value="ECO:0007669"/>
    <property type="project" value="UniProtKB-KW"/>
</dbReference>
<keyword evidence="2" id="KW-0560">Oxidoreductase</keyword>
<organism evidence="4 5">
    <name type="scientific">Brachyspira aalborgi</name>
    <dbReference type="NCBI Taxonomy" id="29522"/>
    <lineage>
        <taxon>Bacteria</taxon>
        <taxon>Pseudomonadati</taxon>
        <taxon>Spirochaetota</taxon>
        <taxon>Spirochaetia</taxon>
        <taxon>Brachyspirales</taxon>
        <taxon>Brachyspiraceae</taxon>
        <taxon>Brachyspira</taxon>
    </lineage>
</organism>
<evidence type="ECO:0000256" key="1">
    <source>
        <dbReference type="ARBA" id="ARBA00007118"/>
    </source>
</evidence>
<comment type="caution">
    <text evidence="4">The sequence shown here is derived from an EMBL/GenBank/DDBJ whole genome shotgun (WGS) entry which is preliminary data.</text>
</comment>
<comment type="similarity">
    <text evidence="1">Belongs to the nitroreductase family.</text>
</comment>
<accession>A0A5C8CKT2</accession>
<feature type="domain" description="Nitroreductase" evidence="3">
    <location>
        <begin position="65"/>
        <end position="148"/>
    </location>
</feature>
<sequence length="169" mass="19685">MKDDIFFTRRSVRKYINGKEIEDEKLEYILKAAMFAPSANNRRNWEFIIVKNRDSFNKIMEFHPYAKMLETAPMCIIVCGDLSDESGKLFWQQNCSAAIENLMLAAKAKDLGTVWVAIAPVEDRMNKTIEIFNIPEHIKPLGLIAIGYPDEEHKNPDRFEPNKIHYEKF</sequence>
<dbReference type="Gene3D" id="3.40.109.10">
    <property type="entry name" value="NADH Oxidase"/>
    <property type="match status" value="1"/>
</dbReference>
<evidence type="ECO:0000313" key="5">
    <source>
        <dbReference type="Proteomes" id="UP000325116"/>
    </source>
</evidence>
<dbReference type="Proteomes" id="UP000325116">
    <property type="component" value="Unassembled WGS sequence"/>
</dbReference>
<gene>
    <name evidence="4" type="ORF">EPJ80_05860</name>
</gene>
<proteinExistence type="inferred from homology"/>
<name>A0A5C8CKT2_9SPIR</name>
<dbReference type="InterPro" id="IPR000415">
    <property type="entry name" value="Nitroreductase-like"/>
</dbReference>
<reference evidence="4 5" key="1">
    <citation type="journal article" date="1992" name="Lakartidningen">
        <title>[Penicillin V and not amoxicillin is the first choice preparation in acute otitis].</title>
        <authorList>
            <person name="Kamme C."/>
            <person name="Lundgren K."/>
            <person name="Prellner K."/>
        </authorList>
    </citation>
    <scope>NUCLEOTIDE SEQUENCE [LARGE SCALE GENOMIC DNA]</scope>
    <source>
        <strain evidence="4 5">W1</strain>
    </source>
</reference>
<evidence type="ECO:0000259" key="3">
    <source>
        <dbReference type="Pfam" id="PF00881"/>
    </source>
</evidence>
<evidence type="ECO:0000256" key="2">
    <source>
        <dbReference type="ARBA" id="ARBA00023002"/>
    </source>
</evidence>
<dbReference type="InterPro" id="IPR029479">
    <property type="entry name" value="Nitroreductase"/>
</dbReference>
<evidence type="ECO:0000313" key="4">
    <source>
        <dbReference type="EMBL" id="TXJ12312.1"/>
    </source>
</evidence>
<dbReference type="PANTHER" id="PTHR43673:SF10">
    <property type="entry name" value="NADH DEHYDROGENASE_NAD(P)H NITROREDUCTASE XCC3605-RELATED"/>
    <property type="match status" value="1"/>
</dbReference>
<dbReference type="SUPFAM" id="SSF55469">
    <property type="entry name" value="FMN-dependent nitroreductase-like"/>
    <property type="match status" value="1"/>
</dbReference>
<dbReference type="RefSeq" id="WP_147758275.1">
    <property type="nucleotide sequence ID" value="NZ_SAXT01000004.1"/>
</dbReference>
<feature type="domain" description="Nitroreductase" evidence="3">
    <location>
        <begin position="8"/>
        <end position="54"/>
    </location>
</feature>
<protein>
    <submittedName>
        <fullName evidence="4">Nitroreductase family protein</fullName>
    </submittedName>
</protein>
<dbReference type="PANTHER" id="PTHR43673">
    <property type="entry name" value="NAD(P)H NITROREDUCTASE YDGI-RELATED"/>
    <property type="match status" value="1"/>
</dbReference>
<dbReference type="CDD" id="cd02150">
    <property type="entry name" value="nitroreductase"/>
    <property type="match status" value="1"/>
</dbReference>
<dbReference type="Pfam" id="PF00881">
    <property type="entry name" value="Nitroreductase"/>
    <property type="match status" value="2"/>
</dbReference>
<dbReference type="AlphaFoldDB" id="A0A5C8CKT2"/>
<dbReference type="EMBL" id="SAXT01000004">
    <property type="protein sequence ID" value="TXJ12312.1"/>
    <property type="molecule type" value="Genomic_DNA"/>
</dbReference>